<protein>
    <submittedName>
        <fullName evidence="1">Uncharacterized protein</fullName>
    </submittedName>
</protein>
<keyword evidence="2" id="KW-1185">Reference proteome</keyword>
<evidence type="ECO:0000313" key="2">
    <source>
        <dbReference type="Proteomes" id="UP000269193"/>
    </source>
</evidence>
<gene>
    <name evidence="1" type="ORF">SBFV3_gp06</name>
</gene>
<proteinExistence type="predicted"/>
<dbReference type="Proteomes" id="UP000269193">
    <property type="component" value="Segment"/>
</dbReference>
<organism evidence="1 2">
    <name type="scientific">Sulfolobales Beppu filamentous virus 3</name>
    <dbReference type="NCBI Taxonomy" id="2493124"/>
    <lineage>
        <taxon>Viruses</taxon>
        <taxon>Adnaviria</taxon>
        <taxon>Zilligvirae</taxon>
        <taxon>Taleaviricota</taxon>
        <taxon>Tokiviricetes</taxon>
        <taxon>Ligamenvirales</taxon>
        <taxon>Lipothrixviridae</taxon>
        <taxon>Deltalipothrixvirus</taxon>
        <taxon>Deltalipothrixvirus beppuense</taxon>
        <taxon>Deltalipothrixvirus SBFV3</taxon>
    </lineage>
</organism>
<name>A0A3S8NF35_9VIRU</name>
<evidence type="ECO:0000313" key="1">
    <source>
        <dbReference type="EMBL" id="AZI75841.1"/>
    </source>
</evidence>
<dbReference type="EMBL" id="MK064564">
    <property type="protein sequence ID" value="AZI75841.1"/>
    <property type="molecule type" value="Genomic_DNA"/>
</dbReference>
<accession>A0A3S8NF35</accession>
<sequence length="117" mass="13758">MNILSFSVNIFKINNAIYIDINREDLKYKFYSVKVLFNFNERKITVTTTNKKSIIYSDLNVDAETFDKLAKMLSDIDTPHDVIVFLNEIRSKFKRNTRQEIIIRKAIAYIDAISSLR</sequence>
<reference evidence="1 2" key="1">
    <citation type="journal article" date="2018" name="Environ. Microbiol.">
        <title>New archaeal viruses discovered by metagenomic analysis of viral communities in enrichment cultures.</title>
        <authorList>
            <person name="Liu Y."/>
            <person name="Brandt D."/>
            <person name="Ishino S."/>
            <person name="Ishino Y."/>
            <person name="Koonin E.V."/>
            <person name="Kalinowski J."/>
            <person name="Krupovic M."/>
            <person name="Prangishvili D."/>
        </authorList>
    </citation>
    <scope>NUCLEOTIDE SEQUENCE [LARGE SCALE GENOMIC DNA]</scope>
</reference>